<name>A0ABR3ZFC5_9PEZI</name>
<keyword evidence="1" id="KW-0863">Zinc-finger</keyword>
<dbReference type="EMBL" id="JAWCUI010000014">
    <property type="protein sequence ID" value="KAL1898902.1"/>
    <property type="molecule type" value="Genomic_DNA"/>
</dbReference>
<evidence type="ECO:0000259" key="3">
    <source>
        <dbReference type="PROSITE" id="PS50157"/>
    </source>
</evidence>
<keyword evidence="1" id="KW-0479">Metal-binding</keyword>
<reference evidence="4 5" key="1">
    <citation type="journal article" date="2024" name="IMA Fungus">
        <title>IMA Genome - F19 : A genome assembly and annotation guide to empower mycologists, including annotated draft genome sequences of Ceratocystis pirilliformis, Diaporthe australafricana, Fusarium ophioides, Paecilomyces lecythidis, and Sporothrix stenoceras.</title>
        <authorList>
            <person name="Aylward J."/>
            <person name="Wilson A.M."/>
            <person name="Visagie C.M."/>
            <person name="Spraker J."/>
            <person name="Barnes I."/>
            <person name="Buitendag C."/>
            <person name="Ceriani C."/>
            <person name="Del Mar Angel L."/>
            <person name="du Plessis D."/>
            <person name="Fuchs T."/>
            <person name="Gasser K."/>
            <person name="Kramer D."/>
            <person name="Li W."/>
            <person name="Munsamy K."/>
            <person name="Piso A."/>
            <person name="Price J.L."/>
            <person name="Sonnekus B."/>
            <person name="Thomas C."/>
            <person name="van der Nest A."/>
            <person name="van Dijk A."/>
            <person name="van Heerden A."/>
            <person name="van Vuuren N."/>
            <person name="Yilmaz N."/>
            <person name="Duong T.A."/>
            <person name="van der Merwe N.A."/>
            <person name="Wingfield M.J."/>
            <person name="Wingfield B.D."/>
        </authorList>
    </citation>
    <scope>NUCLEOTIDE SEQUENCE [LARGE SCALE GENOMIC DNA]</scope>
    <source>
        <strain evidence="4 5">CMW 5346</strain>
    </source>
</reference>
<comment type="caution">
    <text evidence="4">The sequence shown here is derived from an EMBL/GenBank/DDBJ whole genome shotgun (WGS) entry which is preliminary data.</text>
</comment>
<dbReference type="Pfam" id="PF00931">
    <property type="entry name" value="NB-ARC"/>
    <property type="match status" value="1"/>
</dbReference>
<dbReference type="Gene3D" id="3.40.50.300">
    <property type="entry name" value="P-loop containing nucleotide triphosphate hydrolases"/>
    <property type="match status" value="1"/>
</dbReference>
<dbReference type="SUPFAM" id="SSF52540">
    <property type="entry name" value="P-loop containing nucleoside triphosphate hydrolases"/>
    <property type="match status" value="1"/>
</dbReference>
<dbReference type="PROSITE" id="PS50157">
    <property type="entry name" value="ZINC_FINGER_C2H2_2"/>
    <property type="match status" value="1"/>
</dbReference>
<accession>A0ABR3ZFC5</accession>
<dbReference type="InterPro" id="IPR002182">
    <property type="entry name" value="NB-ARC"/>
</dbReference>
<evidence type="ECO:0000313" key="4">
    <source>
        <dbReference type="EMBL" id="KAL1898902.1"/>
    </source>
</evidence>
<proteinExistence type="predicted"/>
<dbReference type="InterPro" id="IPR027417">
    <property type="entry name" value="P-loop_NTPase"/>
</dbReference>
<keyword evidence="5" id="KW-1185">Reference proteome</keyword>
<dbReference type="InterPro" id="IPR011990">
    <property type="entry name" value="TPR-like_helical_dom_sf"/>
</dbReference>
<keyword evidence="1" id="KW-0862">Zinc</keyword>
<evidence type="ECO:0000256" key="2">
    <source>
        <dbReference type="SAM" id="MobiDB-lite"/>
    </source>
</evidence>
<dbReference type="PANTHER" id="PTHR35391">
    <property type="entry name" value="C2H2-TYPE DOMAIN-CONTAINING PROTEIN-RELATED"/>
    <property type="match status" value="1"/>
</dbReference>
<feature type="domain" description="C2H2-type" evidence="3">
    <location>
        <begin position="449"/>
        <end position="477"/>
    </location>
</feature>
<dbReference type="PROSITE" id="PS00028">
    <property type="entry name" value="ZINC_FINGER_C2H2_1"/>
    <property type="match status" value="1"/>
</dbReference>
<dbReference type="SUPFAM" id="SSF48452">
    <property type="entry name" value="TPR-like"/>
    <property type="match status" value="1"/>
</dbReference>
<evidence type="ECO:0000256" key="1">
    <source>
        <dbReference type="PROSITE-ProRule" id="PRU00042"/>
    </source>
</evidence>
<feature type="region of interest" description="Disordered" evidence="2">
    <location>
        <begin position="596"/>
        <end position="615"/>
    </location>
</feature>
<dbReference type="Pfam" id="PF13424">
    <property type="entry name" value="TPR_12"/>
    <property type="match status" value="1"/>
</dbReference>
<dbReference type="InterPro" id="IPR056681">
    <property type="entry name" value="DUF7779"/>
</dbReference>
<feature type="compositionally biased region" description="Basic and acidic residues" evidence="2">
    <location>
        <begin position="113"/>
        <end position="123"/>
    </location>
</feature>
<feature type="compositionally biased region" description="Polar residues" evidence="2">
    <location>
        <begin position="654"/>
        <end position="673"/>
    </location>
</feature>
<feature type="region of interest" description="Disordered" evidence="2">
    <location>
        <begin position="113"/>
        <end position="143"/>
    </location>
</feature>
<dbReference type="Pfam" id="PF25000">
    <property type="entry name" value="DUF7779"/>
    <property type="match status" value="1"/>
</dbReference>
<sequence length="1453" mass="164859">MYDALVKRRPGIVKAVIAARYENVSQTFNKLCSNFIPFAQLLPETETQNQALDDAFARLTTWGHETGAEDQTLDYKLRKSKDLHETVVEALHELQVSLDEALQLLEDEKLQEWSNRATDDPGDRSLPPITALPENESGTSSRDELVPVSVDGVSLDDAETASLLEMFSDVFDFIGEQVENLIMLGPSLDRPYPQDIDTYSSSISNTSDISDQLDIERAKLEFPSASSILKTRLGRANWRRRVAQMAVQEQIQQDGKIHVAKKGSKKPHHHDVAQDAFNFQKPTLKLERRQPIQKAPMFLPLMSAAASSTAQSDTASIFDVDSIAPRLNRAESATTLATMATFNSKKFQMAGSEMLQQPPAREALFPKMPLQLTELPKGKTQLFTCNFCGYDLEAGGKIKTEEDWNEHLLEDLEPYLCTFDKCFSAQETYAQRDEWYRHELESHRIKKTWPCPACMKEFDTKSEATEHIVQTHCRELEDEKEVAMMKAMLRQTLSGQHVGTQICPLCGDKVEATACKDHIGRHLEYFALLSIANEDASEEDDSDDIFSQSDDAMSERGRKEFVLNTFVTEQFKLNLERGKQPPDLFMDGTSRLDLLDDMSDYDGSKDSDSRAGGGETRQMLIDRMFQTGSNTSVGKKVAGERDTPTRRMTTSTTNSQKTRQALQQVASPPSLASSTEKLPLLRTFASPRNSDFMGRDKELANLYKILSEPGRVCVVSGEGGMGKTALAVEYTWRFEQSYHYIFWVQAETPVGSSDTFSQIAQQLQLAPDGTDQDTLIRLGREFLEQIRDKRWLMVLDNVDRWEDIDVYTPNKTSATQGSILITTRHESLTAPSRPVNYFRIMLQELDVEEGRKLLIYGLPEELRPEEMSLRDPEYKVAGEIAGLIGLPLLIVYVSGYIKKFGCTLSEFWEYWNEWRPKARLAGNTGNAAEGGAVLDTSGRDSVLYMALRDLSIDEMKLLKIMAFLDSNGIQREVLEWNNPNQPGPAYLKKSRLRVIISKLKSQSIVSERKQGEREIYTVHRLLQSKLLQDMNGNRDERDIIFGIAYELIRNRLPRPSLDTPEQAKWNAFKEYLPHVLSLQRAYADPLSIVNVKPFLGLAELFKDGGVLLWQRYIHGDALRLLRSAERVLDQLPQRDENLRSEINITINLLLQYFGISHRKEIRERSAKILEYRESMLKQRRPESVTNEDKLVLNNARADYANTLLQFNDFRKAEPIYEECLAIYMEIGKAEDGGTAFAIAKLHHHLAYCKMYRRQFDEALALSEKAAHIIESVSDMAMTMRYRFDLACIMLQSGNLQQALDMHQDILKARLGFQGRASYFTLQSQYAVAALCHYMGRLEDAEILMKSALGKAAGRGGKNFWPEAAVARTKYHLSMIMTERIQAEGENAQTSKRRDEARKLAIEAKDVLSRMLPYDPEPITGVREEDTLALFDHLQPVFGGRFTGTKLLDYVSKV</sequence>
<dbReference type="Proteomes" id="UP001583186">
    <property type="component" value="Unassembled WGS sequence"/>
</dbReference>
<evidence type="ECO:0000313" key="5">
    <source>
        <dbReference type="Proteomes" id="UP001583186"/>
    </source>
</evidence>
<dbReference type="PANTHER" id="PTHR35391:SF7">
    <property type="entry name" value="C2H2-TYPE DOMAIN-CONTAINING PROTEIN"/>
    <property type="match status" value="1"/>
</dbReference>
<gene>
    <name evidence="4" type="ORF">Sste5346_003313</name>
</gene>
<feature type="region of interest" description="Disordered" evidence="2">
    <location>
        <begin position="630"/>
        <end position="673"/>
    </location>
</feature>
<dbReference type="SMART" id="SM00355">
    <property type="entry name" value="ZnF_C2H2"/>
    <property type="match status" value="3"/>
</dbReference>
<dbReference type="InterPro" id="IPR013087">
    <property type="entry name" value="Znf_C2H2_type"/>
</dbReference>
<dbReference type="Gene3D" id="1.25.40.10">
    <property type="entry name" value="Tetratricopeptide repeat domain"/>
    <property type="match status" value="1"/>
</dbReference>
<organism evidence="4 5">
    <name type="scientific">Sporothrix stenoceras</name>
    <dbReference type="NCBI Taxonomy" id="5173"/>
    <lineage>
        <taxon>Eukaryota</taxon>
        <taxon>Fungi</taxon>
        <taxon>Dikarya</taxon>
        <taxon>Ascomycota</taxon>
        <taxon>Pezizomycotina</taxon>
        <taxon>Sordariomycetes</taxon>
        <taxon>Sordariomycetidae</taxon>
        <taxon>Ophiostomatales</taxon>
        <taxon>Ophiostomataceae</taxon>
        <taxon>Sporothrix</taxon>
    </lineage>
</organism>
<protein>
    <recommendedName>
        <fullName evidence="3">C2H2-type domain-containing protein</fullName>
    </recommendedName>
</protein>